<evidence type="ECO:0000313" key="5">
    <source>
        <dbReference type="Proteomes" id="UP000091956"/>
    </source>
</evidence>
<protein>
    <recommendedName>
        <fullName evidence="6">Ras GTPase ras2</fullName>
    </recommendedName>
</protein>
<accession>A0A1B8GCK4</accession>
<dbReference type="STRING" id="342668.A0A1B8GCK4"/>
<dbReference type="PRINTS" id="PR00449">
    <property type="entry name" value="RASTRNSFRMNG"/>
</dbReference>
<dbReference type="InterPro" id="IPR005225">
    <property type="entry name" value="Small_GTP-bd"/>
</dbReference>
<dbReference type="Pfam" id="PF00071">
    <property type="entry name" value="Ras"/>
    <property type="match status" value="2"/>
</dbReference>
<dbReference type="AlphaFoldDB" id="A0A1B8GCK4"/>
<gene>
    <name evidence="4" type="ORF">VE01_08368</name>
</gene>
<dbReference type="GO" id="GO:0005525">
    <property type="term" value="F:GTP binding"/>
    <property type="evidence" value="ECO:0007669"/>
    <property type="project" value="UniProtKB-KW"/>
</dbReference>
<evidence type="ECO:0000256" key="2">
    <source>
        <dbReference type="ARBA" id="ARBA00023134"/>
    </source>
</evidence>
<feature type="compositionally biased region" description="Basic and acidic residues" evidence="3">
    <location>
        <begin position="259"/>
        <end position="279"/>
    </location>
</feature>
<dbReference type="SMART" id="SM00175">
    <property type="entry name" value="RAB"/>
    <property type="match status" value="1"/>
</dbReference>
<reference evidence="5" key="2">
    <citation type="journal article" date="2018" name="Nat. Commun.">
        <title>Extreme sensitivity to ultraviolet light in the fungal pathogen causing white-nose syndrome of bats.</title>
        <authorList>
            <person name="Palmer J.M."/>
            <person name="Drees K.P."/>
            <person name="Foster J.T."/>
            <person name="Lindner D.L."/>
        </authorList>
    </citation>
    <scope>NUCLEOTIDE SEQUENCE [LARGE SCALE GENOMIC DNA]</scope>
    <source>
        <strain evidence="5">UAMH 10579</strain>
    </source>
</reference>
<dbReference type="Gene3D" id="3.40.50.300">
    <property type="entry name" value="P-loop containing nucleotide triphosphate hydrolases"/>
    <property type="match status" value="1"/>
</dbReference>
<dbReference type="OrthoDB" id="265044at2759"/>
<feature type="region of interest" description="Disordered" evidence="3">
    <location>
        <begin position="259"/>
        <end position="318"/>
    </location>
</feature>
<keyword evidence="1" id="KW-0547">Nucleotide-binding</keyword>
<evidence type="ECO:0000256" key="3">
    <source>
        <dbReference type="SAM" id="MobiDB-lite"/>
    </source>
</evidence>
<dbReference type="SMART" id="SM00174">
    <property type="entry name" value="RHO"/>
    <property type="match status" value="1"/>
</dbReference>
<dbReference type="SUPFAM" id="SSF52540">
    <property type="entry name" value="P-loop containing nucleoside triphosphate hydrolases"/>
    <property type="match status" value="1"/>
</dbReference>
<dbReference type="EMBL" id="KV460252">
    <property type="protein sequence ID" value="OBT93553.1"/>
    <property type="molecule type" value="Genomic_DNA"/>
</dbReference>
<proteinExistence type="predicted"/>
<dbReference type="InterPro" id="IPR001806">
    <property type="entry name" value="Small_GTPase"/>
</dbReference>
<keyword evidence="2" id="KW-0342">GTP-binding</keyword>
<dbReference type="GeneID" id="28841754"/>
<dbReference type="PROSITE" id="PS51421">
    <property type="entry name" value="RAS"/>
    <property type="match status" value="1"/>
</dbReference>
<reference evidence="4 5" key="1">
    <citation type="submission" date="2016-03" db="EMBL/GenBank/DDBJ databases">
        <title>Comparative genomics of Pseudogymnoascus destructans, the fungus causing white-nose syndrome of bats.</title>
        <authorList>
            <person name="Palmer J.M."/>
            <person name="Drees K.P."/>
            <person name="Foster J.T."/>
            <person name="Lindner D.L."/>
        </authorList>
    </citation>
    <scope>NUCLEOTIDE SEQUENCE [LARGE SCALE GENOMIC DNA]</scope>
    <source>
        <strain evidence="4 5">UAMH 10579</strain>
    </source>
</reference>
<dbReference type="RefSeq" id="XP_018127286.1">
    <property type="nucleotide sequence ID" value="XM_018277793.1"/>
</dbReference>
<dbReference type="InterPro" id="IPR027417">
    <property type="entry name" value="P-loop_NTPase"/>
</dbReference>
<dbReference type="InterPro" id="IPR020849">
    <property type="entry name" value="Small_GTPase_Ras-type"/>
</dbReference>
<dbReference type="GO" id="GO:0007165">
    <property type="term" value="P:signal transduction"/>
    <property type="evidence" value="ECO:0007669"/>
    <property type="project" value="InterPro"/>
</dbReference>
<dbReference type="PROSITE" id="PS51419">
    <property type="entry name" value="RAB"/>
    <property type="match status" value="1"/>
</dbReference>
<sequence>MTGPAPSPQPIAITLFGAGGSGKSSLTLSLVRNAFTSTYDPTIEDSYSITRRVDGVEYVITITDTAGQEEYRGLWAQEALHADGFVLVYDITSRRSLEALGWFEALVRVEGECREERAETALRRRIEGSEPLTRSTTRVGRSRRGTGTTIVSEASELKPVKIVAGNKVDLASSRRVPAREGLEWARRHGCGFMETSARERVNVEETFGLIVRRVVEARREEEQQRLEEEYARATQEREIRGDNRRYTVDWTEESLRYQREQARRHEKEKMEQMPRRDAGRSGQSQEQREKKVRRRKSEAGVGVRHAVTAPLSPLEIEGKRMRLPIPQGDIGPPKKGWAWLRCW</sequence>
<organism evidence="4 5">
    <name type="scientific">Pseudogymnoascus verrucosus</name>
    <dbReference type="NCBI Taxonomy" id="342668"/>
    <lineage>
        <taxon>Eukaryota</taxon>
        <taxon>Fungi</taxon>
        <taxon>Dikarya</taxon>
        <taxon>Ascomycota</taxon>
        <taxon>Pezizomycotina</taxon>
        <taxon>Leotiomycetes</taxon>
        <taxon>Thelebolales</taxon>
        <taxon>Thelebolaceae</taxon>
        <taxon>Pseudogymnoascus</taxon>
    </lineage>
</organism>
<evidence type="ECO:0008006" key="6">
    <source>
        <dbReference type="Google" id="ProtNLM"/>
    </source>
</evidence>
<evidence type="ECO:0000313" key="4">
    <source>
        <dbReference type="EMBL" id="OBT93553.1"/>
    </source>
</evidence>
<dbReference type="GO" id="GO:0003924">
    <property type="term" value="F:GTPase activity"/>
    <property type="evidence" value="ECO:0007669"/>
    <property type="project" value="InterPro"/>
</dbReference>
<dbReference type="PANTHER" id="PTHR24070">
    <property type="entry name" value="RAS, DI-RAS, AND RHEB FAMILY MEMBERS OF SMALL GTPASE SUPERFAMILY"/>
    <property type="match status" value="1"/>
</dbReference>
<dbReference type="Proteomes" id="UP000091956">
    <property type="component" value="Unassembled WGS sequence"/>
</dbReference>
<dbReference type="SMART" id="SM00173">
    <property type="entry name" value="RAS"/>
    <property type="match status" value="1"/>
</dbReference>
<dbReference type="NCBIfam" id="TIGR00231">
    <property type="entry name" value="small_GTP"/>
    <property type="match status" value="1"/>
</dbReference>
<dbReference type="GO" id="GO:0016020">
    <property type="term" value="C:membrane"/>
    <property type="evidence" value="ECO:0007669"/>
    <property type="project" value="InterPro"/>
</dbReference>
<keyword evidence="5" id="KW-1185">Reference proteome</keyword>
<evidence type="ECO:0000256" key="1">
    <source>
        <dbReference type="ARBA" id="ARBA00022741"/>
    </source>
</evidence>
<name>A0A1B8GCK4_9PEZI</name>